<dbReference type="SUPFAM" id="SSF50998">
    <property type="entry name" value="Quinoprotein alcohol dehydrogenase-like"/>
    <property type="match status" value="2"/>
</dbReference>
<sequence precursor="true">MPSTFTRRHALKTLTAGATLMATGGVPAFAEDQTKPTPLAAPTESSWASFRHGPAQQGVAKTTLSKQPELKWELKSRDGWVATCAIVGDHVYAPALQGYLYCLHKATGKEIWKYRSIDDPDEKKFAPGFKAAPLVTASAVYVGDEDGILHAVDRKTGKRLWKFVSDAEIAGGVAKYGNELLLASHDSKLYGISEAGKETWSFQTDDMINCSPAVAENFTFLSGCDTQLRVIDLKTHEEVRNVPLESQLIASPAIMGDLLYVGSHAGELVAVNWKTGEIDWRYVGDRELPYHSSAAVTKDLVLVGNHDKLMHAVDRKTGKARWTFATKARIESSPAIVDDRVFFGSGDGNIYGLSLADGAEVWKFNAGKAVNAGIAIGEGCMVVGEDDHNGRLRCFA</sequence>
<evidence type="ECO:0000313" key="4">
    <source>
        <dbReference type="Proteomes" id="UP000187735"/>
    </source>
</evidence>
<evidence type="ECO:0000256" key="1">
    <source>
        <dbReference type="SAM" id="SignalP"/>
    </source>
</evidence>
<feature type="domain" description="Pyrrolo-quinoline quinone repeat" evidence="2">
    <location>
        <begin position="146"/>
        <end position="282"/>
    </location>
</feature>
<dbReference type="InterPro" id="IPR018391">
    <property type="entry name" value="PQQ_b-propeller_rpt"/>
</dbReference>
<name>A0A1P8WA81_9PLAN</name>
<dbReference type="Pfam" id="PF13360">
    <property type="entry name" value="PQQ_2"/>
    <property type="match status" value="2"/>
</dbReference>
<keyword evidence="3" id="KW-0418">Kinase</keyword>
<dbReference type="PROSITE" id="PS51318">
    <property type="entry name" value="TAT"/>
    <property type="match status" value="1"/>
</dbReference>
<dbReference type="Proteomes" id="UP000187735">
    <property type="component" value="Chromosome"/>
</dbReference>
<dbReference type="EC" id="2.7.11.1" evidence="3"/>
<dbReference type="Gene3D" id="2.130.10.10">
    <property type="entry name" value="YVTN repeat-like/Quinoprotein amine dehydrogenase"/>
    <property type="match status" value="2"/>
</dbReference>
<dbReference type="KEGG" id="fmr:Fuma_00544"/>
<evidence type="ECO:0000259" key="2">
    <source>
        <dbReference type="Pfam" id="PF13360"/>
    </source>
</evidence>
<dbReference type="InterPro" id="IPR002372">
    <property type="entry name" value="PQQ_rpt_dom"/>
</dbReference>
<dbReference type="InterPro" id="IPR006311">
    <property type="entry name" value="TAT_signal"/>
</dbReference>
<feature type="chain" id="PRO_5012727007" evidence="1">
    <location>
        <begin position="31"/>
        <end position="396"/>
    </location>
</feature>
<keyword evidence="4" id="KW-1185">Reference proteome</keyword>
<keyword evidence="3" id="KW-0808">Transferase</keyword>
<dbReference type="RefSeq" id="WP_158520836.1">
    <property type="nucleotide sequence ID" value="NZ_CP017641.1"/>
</dbReference>
<feature type="domain" description="Pyrrolo-quinoline quinone repeat" evidence="2">
    <location>
        <begin position="294"/>
        <end position="367"/>
    </location>
</feature>
<dbReference type="AlphaFoldDB" id="A0A1P8WA81"/>
<organism evidence="3 4">
    <name type="scientific">Fuerstiella marisgermanici</name>
    <dbReference type="NCBI Taxonomy" id="1891926"/>
    <lineage>
        <taxon>Bacteria</taxon>
        <taxon>Pseudomonadati</taxon>
        <taxon>Planctomycetota</taxon>
        <taxon>Planctomycetia</taxon>
        <taxon>Planctomycetales</taxon>
        <taxon>Planctomycetaceae</taxon>
        <taxon>Fuerstiella</taxon>
    </lineage>
</organism>
<dbReference type="InterPro" id="IPR015943">
    <property type="entry name" value="WD40/YVTN_repeat-like_dom_sf"/>
</dbReference>
<dbReference type="SMART" id="SM00564">
    <property type="entry name" value="PQQ"/>
    <property type="match status" value="7"/>
</dbReference>
<proteinExistence type="predicted"/>
<dbReference type="OrthoDB" id="256225at2"/>
<accession>A0A1P8WA81</accession>
<dbReference type="STRING" id="1891926.Fuma_00544"/>
<dbReference type="InterPro" id="IPR011047">
    <property type="entry name" value="Quinoprotein_ADH-like_sf"/>
</dbReference>
<dbReference type="PANTHER" id="PTHR34512">
    <property type="entry name" value="CELL SURFACE PROTEIN"/>
    <property type="match status" value="1"/>
</dbReference>
<reference evidence="3 4" key="1">
    <citation type="journal article" date="2016" name="Front. Microbiol.">
        <title>Fuerstia marisgermanicae gen. nov., sp. nov., an Unusual Member of the Phylum Planctomycetes from the German Wadden Sea.</title>
        <authorList>
            <person name="Kohn T."/>
            <person name="Heuer A."/>
            <person name="Jogler M."/>
            <person name="Vollmers J."/>
            <person name="Boedeker C."/>
            <person name="Bunk B."/>
            <person name="Rast P."/>
            <person name="Borchert D."/>
            <person name="Glockner I."/>
            <person name="Freese H.M."/>
            <person name="Klenk H.P."/>
            <person name="Overmann J."/>
            <person name="Kaster A.K."/>
            <person name="Rohde M."/>
            <person name="Wiegand S."/>
            <person name="Jogler C."/>
        </authorList>
    </citation>
    <scope>NUCLEOTIDE SEQUENCE [LARGE SCALE GENOMIC DNA]</scope>
    <source>
        <strain evidence="3 4">NH11</strain>
    </source>
</reference>
<evidence type="ECO:0000313" key="3">
    <source>
        <dbReference type="EMBL" id="APZ90960.1"/>
    </source>
</evidence>
<dbReference type="PANTHER" id="PTHR34512:SF30">
    <property type="entry name" value="OUTER MEMBRANE PROTEIN ASSEMBLY FACTOR BAMB"/>
    <property type="match status" value="1"/>
</dbReference>
<protein>
    <submittedName>
        <fullName evidence="3">Serine/threonine-protein kinase AfsK</fullName>
        <ecNumber evidence="3">2.7.11.1</ecNumber>
    </submittedName>
</protein>
<keyword evidence="1" id="KW-0732">Signal</keyword>
<dbReference type="EMBL" id="CP017641">
    <property type="protein sequence ID" value="APZ90960.1"/>
    <property type="molecule type" value="Genomic_DNA"/>
</dbReference>
<feature type="signal peptide" evidence="1">
    <location>
        <begin position="1"/>
        <end position="30"/>
    </location>
</feature>
<dbReference type="GO" id="GO:0004674">
    <property type="term" value="F:protein serine/threonine kinase activity"/>
    <property type="evidence" value="ECO:0007669"/>
    <property type="project" value="UniProtKB-EC"/>
</dbReference>
<gene>
    <name evidence="3" type="primary">afsK_1</name>
    <name evidence="3" type="ORF">Fuma_00544</name>
</gene>